<accession>A0A4Y2HRV9</accession>
<evidence type="ECO:0000313" key="3">
    <source>
        <dbReference type="Proteomes" id="UP000499080"/>
    </source>
</evidence>
<keyword evidence="3" id="KW-1185">Reference proteome</keyword>
<dbReference type="Proteomes" id="UP000499080">
    <property type="component" value="Unassembled WGS sequence"/>
</dbReference>
<dbReference type="AlphaFoldDB" id="A0A4Y2HRV9"/>
<proteinExistence type="predicted"/>
<dbReference type="EMBL" id="BGPR01002111">
    <property type="protein sequence ID" value="GBM67903.1"/>
    <property type="molecule type" value="Genomic_DNA"/>
</dbReference>
<comment type="caution">
    <text evidence="2">The sequence shown here is derived from an EMBL/GenBank/DDBJ whole genome shotgun (WGS) entry which is preliminary data.</text>
</comment>
<feature type="region of interest" description="Disordered" evidence="1">
    <location>
        <begin position="46"/>
        <end position="96"/>
    </location>
</feature>
<protein>
    <submittedName>
        <fullName evidence="2">Uncharacterized protein</fullName>
    </submittedName>
</protein>
<gene>
    <name evidence="2" type="ORF">AVEN_228111_1</name>
</gene>
<sequence>MYSLIPVIGKDLASCFSCRQLLRGKDPIPIPTRKRKKKGVSCFGRTATPDDSCTVVFPSGQARQGKTTKGNENKGQETPRNVLEGPNGIESESVIS</sequence>
<organism evidence="2 3">
    <name type="scientific">Araneus ventricosus</name>
    <name type="common">Orbweaver spider</name>
    <name type="synonym">Epeira ventricosa</name>
    <dbReference type="NCBI Taxonomy" id="182803"/>
    <lineage>
        <taxon>Eukaryota</taxon>
        <taxon>Metazoa</taxon>
        <taxon>Ecdysozoa</taxon>
        <taxon>Arthropoda</taxon>
        <taxon>Chelicerata</taxon>
        <taxon>Arachnida</taxon>
        <taxon>Araneae</taxon>
        <taxon>Araneomorphae</taxon>
        <taxon>Entelegynae</taxon>
        <taxon>Araneoidea</taxon>
        <taxon>Araneidae</taxon>
        <taxon>Araneus</taxon>
    </lineage>
</organism>
<evidence type="ECO:0000256" key="1">
    <source>
        <dbReference type="SAM" id="MobiDB-lite"/>
    </source>
</evidence>
<evidence type="ECO:0000313" key="2">
    <source>
        <dbReference type="EMBL" id="GBM67903.1"/>
    </source>
</evidence>
<reference evidence="2 3" key="1">
    <citation type="journal article" date="2019" name="Sci. Rep.">
        <title>Orb-weaving spider Araneus ventricosus genome elucidates the spidroin gene catalogue.</title>
        <authorList>
            <person name="Kono N."/>
            <person name="Nakamura H."/>
            <person name="Ohtoshi R."/>
            <person name="Moran D.A.P."/>
            <person name="Shinohara A."/>
            <person name="Yoshida Y."/>
            <person name="Fujiwara M."/>
            <person name="Mori M."/>
            <person name="Tomita M."/>
            <person name="Arakawa K."/>
        </authorList>
    </citation>
    <scope>NUCLEOTIDE SEQUENCE [LARGE SCALE GENOMIC DNA]</scope>
</reference>
<name>A0A4Y2HRV9_ARAVE</name>